<evidence type="ECO:0000259" key="15">
    <source>
        <dbReference type="Pfam" id="PF01746"/>
    </source>
</evidence>
<comment type="similarity">
    <text evidence="3">Belongs to the RNA methyltransferase TrmD family.</text>
</comment>
<evidence type="ECO:0000256" key="9">
    <source>
        <dbReference type="ARBA" id="ARBA00022679"/>
    </source>
</evidence>
<dbReference type="AlphaFoldDB" id="A0A381Y0B5"/>
<dbReference type="GO" id="GO:0002939">
    <property type="term" value="P:tRNA N1-guanine methylation"/>
    <property type="evidence" value="ECO:0007669"/>
    <property type="project" value="TreeGrafter"/>
</dbReference>
<dbReference type="HAMAP" id="MF_00605">
    <property type="entry name" value="TrmD"/>
    <property type="match status" value="1"/>
</dbReference>
<dbReference type="NCBIfam" id="TIGR00088">
    <property type="entry name" value="trmD"/>
    <property type="match status" value="1"/>
</dbReference>
<comment type="function">
    <text evidence="1">Specifically methylates guanosine-37 in various tRNAs.</text>
</comment>
<comment type="subunit">
    <text evidence="4">Homodimer.</text>
</comment>
<comment type="catalytic activity">
    <reaction evidence="14">
        <text>guanosine(37) in tRNA + S-adenosyl-L-methionine = N(1)-methylguanosine(37) in tRNA + S-adenosyl-L-homocysteine + H(+)</text>
        <dbReference type="Rhea" id="RHEA:36899"/>
        <dbReference type="Rhea" id="RHEA-COMP:10145"/>
        <dbReference type="Rhea" id="RHEA-COMP:10147"/>
        <dbReference type="ChEBI" id="CHEBI:15378"/>
        <dbReference type="ChEBI" id="CHEBI:57856"/>
        <dbReference type="ChEBI" id="CHEBI:59789"/>
        <dbReference type="ChEBI" id="CHEBI:73542"/>
        <dbReference type="ChEBI" id="CHEBI:74269"/>
        <dbReference type="EC" id="2.1.1.228"/>
    </reaction>
</comment>
<evidence type="ECO:0000256" key="11">
    <source>
        <dbReference type="ARBA" id="ARBA00022694"/>
    </source>
</evidence>
<gene>
    <name evidence="16" type="ORF">METZ01_LOCUS123343</name>
</gene>
<dbReference type="EC" id="2.1.1.228" evidence="5"/>
<protein>
    <recommendedName>
        <fullName evidence="6">tRNA (guanine-N(1)-)-methyltransferase</fullName>
        <ecNumber evidence="5">2.1.1.228</ecNumber>
    </recommendedName>
    <alternativeName>
        <fullName evidence="12">M1G-methyltransferase</fullName>
    </alternativeName>
    <alternativeName>
        <fullName evidence="13">tRNA [GM37] methyltransferase</fullName>
    </alternativeName>
</protein>
<dbReference type="EMBL" id="UINC01017048">
    <property type="protein sequence ID" value="SVA70489.1"/>
    <property type="molecule type" value="Genomic_DNA"/>
</dbReference>
<dbReference type="InterPro" id="IPR002649">
    <property type="entry name" value="tRNA_m1G_MeTrfase_TrmD"/>
</dbReference>
<evidence type="ECO:0000256" key="6">
    <source>
        <dbReference type="ARBA" id="ARBA00014679"/>
    </source>
</evidence>
<evidence type="ECO:0000256" key="3">
    <source>
        <dbReference type="ARBA" id="ARBA00007630"/>
    </source>
</evidence>
<evidence type="ECO:0000256" key="5">
    <source>
        <dbReference type="ARBA" id="ARBA00012807"/>
    </source>
</evidence>
<dbReference type="InterPro" id="IPR016009">
    <property type="entry name" value="tRNA_MeTrfase_TRMD/TRM10"/>
</dbReference>
<evidence type="ECO:0000256" key="4">
    <source>
        <dbReference type="ARBA" id="ARBA00011738"/>
    </source>
</evidence>
<dbReference type="GO" id="GO:0005829">
    <property type="term" value="C:cytosol"/>
    <property type="evidence" value="ECO:0007669"/>
    <property type="project" value="TreeGrafter"/>
</dbReference>
<dbReference type="PIRSF" id="PIRSF000386">
    <property type="entry name" value="tRNA_mtase"/>
    <property type="match status" value="1"/>
</dbReference>
<dbReference type="PANTHER" id="PTHR46417">
    <property type="entry name" value="TRNA (GUANINE-N(1)-)-METHYLTRANSFERASE"/>
    <property type="match status" value="1"/>
</dbReference>
<keyword evidence="11" id="KW-0819">tRNA processing</keyword>
<keyword evidence="9" id="KW-0808">Transferase</keyword>
<evidence type="ECO:0000256" key="10">
    <source>
        <dbReference type="ARBA" id="ARBA00022691"/>
    </source>
</evidence>
<dbReference type="Gene3D" id="3.40.1280.10">
    <property type="match status" value="1"/>
</dbReference>
<evidence type="ECO:0000313" key="16">
    <source>
        <dbReference type="EMBL" id="SVA70489.1"/>
    </source>
</evidence>
<dbReference type="Pfam" id="PF01746">
    <property type="entry name" value="tRNA_m1G_MT"/>
    <property type="match status" value="1"/>
</dbReference>
<accession>A0A381Y0B5</accession>
<organism evidence="16">
    <name type="scientific">marine metagenome</name>
    <dbReference type="NCBI Taxonomy" id="408172"/>
    <lineage>
        <taxon>unclassified sequences</taxon>
        <taxon>metagenomes</taxon>
        <taxon>ecological metagenomes</taxon>
    </lineage>
</organism>
<keyword evidence="10" id="KW-0949">S-adenosyl-L-methionine</keyword>
<dbReference type="InterPro" id="IPR029026">
    <property type="entry name" value="tRNA_m1G_MTases_N"/>
</dbReference>
<evidence type="ECO:0000256" key="13">
    <source>
        <dbReference type="ARBA" id="ARBA00033392"/>
    </source>
</evidence>
<dbReference type="CDD" id="cd18080">
    <property type="entry name" value="TrmD-like"/>
    <property type="match status" value="1"/>
</dbReference>
<evidence type="ECO:0000256" key="8">
    <source>
        <dbReference type="ARBA" id="ARBA00022603"/>
    </source>
</evidence>
<evidence type="ECO:0000256" key="12">
    <source>
        <dbReference type="ARBA" id="ARBA00029736"/>
    </source>
</evidence>
<evidence type="ECO:0000256" key="1">
    <source>
        <dbReference type="ARBA" id="ARBA00002634"/>
    </source>
</evidence>
<evidence type="ECO:0000256" key="14">
    <source>
        <dbReference type="ARBA" id="ARBA00047783"/>
    </source>
</evidence>
<reference evidence="16" key="1">
    <citation type="submission" date="2018-05" db="EMBL/GenBank/DDBJ databases">
        <authorList>
            <person name="Lanie J.A."/>
            <person name="Ng W.-L."/>
            <person name="Kazmierczak K.M."/>
            <person name="Andrzejewski T.M."/>
            <person name="Davidsen T.M."/>
            <person name="Wayne K.J."/>
            <person name="Tettelin H."/>
            <person name="Glass J.I."/>
            <person name="Rusch D."/>
            <person name="Podicherti R."/>
            <person name="Tsui H.-C.T."/>
            <person name="Winkler M.E."/>
        </authorList>
    </citation>
    <scope>NUCLEOTIDE SEQUENCE</scope>
</reference>
<feature type="domain" description="tRNA methyltransferase TRMD/TRM10-type" evidence="15">
    <location>
        <begin position="1"/>
        <end position="226"/>
    </location>
</feature>
<dbReference type="Gene3D" id="1.10.1270.20">
    <property type="entry name" value="tRNA(m1g37)methyltransferase, domain 2"/>
    <property type="match status" value="1"/>
</dbReference>
<comment type="subcellular location">
    <subcellularLocation>
        <location evidence="2">Cytoplasm</location>
    </subcellularLocation>
</comment>
<dbReference type="GO" id="GO:0052906">
    <property type="term" value="F:tRNA (guanine(37)-N1)-methyltransferase activity"/>
    <property type="evidence" value="ECO:0007669"/>
    <property type="project" value="UniProtKB-EC"/>
</dbReference>
<dbReference type="InterPro" id="IPR029028">
    <property type="entry name" value="Alpha/beta_knot_MTases"/>
</dbReference>
<evidence type="ECO:0000256" key="7">
    <source>
        <dbReference type="ARBA" id="ARBA00022490"/>
    </source>
</evidence>
<dbReference type="NCBIfam" id="NF000648">
    <property type="entry name" value="PRK00026.1"/>
    <property type="match status" value="1"/>
</dbReference>
<evidence type="ECO:0000256" key="2">
    <source>
        <dbReference type="ARBA" id="ARBA00004496"/>
    </source>
</evidence>
<name>A0A381Y0B5_9ZZZZ</name>
<dbReference type="InterPro" id="IPR023148">
    <property type="entry name" value="tRNA_m1G_MeTrfase_C_sf"/>
</dbReference>
<keyword evidence="8" id="KW-0489">Methyltransferase</keyword>
<proteinExistence type="inferred from homology"/>
<sequence length="231" mass="26261">MTAYPEIFPGTLGHSILGKALEEKKWSLDIVNLHDFGIDERKNIDDEPFGGGPGMVIRADVVENALLSIDYPKDLKRQLIYLTPSGKPLKQSNLLEFIEFNQLIILCGRFEGVDERAIKILNFMELSIGDYVLVGGEIASQVLVEGCIRLLPGVLGQPESLLEESFSNNLLEYPQYTRPQVWKDAQNNDHDVPEILLSGHHEKIKEWRKDKSIKKTQLVRPDLLEQKKKQE</sequence>
<dbReference type="PANTHER" id="PTHR46417:SF1">
    <property type="entry name" value="TRNA (GUANINE-N(1)-)-METHYLTRANSFERASE"/>
    <property type="match status" value="1"/>
</dbReference>
<dbReference type="SUPFAM" id="SSF75217">
    <property type="entry name" value="alpha/beta knot"/>
    <property type="match status" value="1"/>
</dbReference>
<keyword evidence="7" id="KW-0963">Cytoplasm</keyword>